<reference evidence="3" key="2">
    <citation type="submission" date="2023-05" db="EMBL/GenBank/DDBJ databases">
        <authorList>
            <consortium name="Lawrence Berkeley National Laboratory"/>
            <person name="Steindorff A."/>
            <person name="Hensen N."/>
            <person name="Bonometti L."/>
            <person name="Westerberg I."/>
            <person name="Brannstrom I.O."/>
            <person name="Guillou S."/>
            <person name="Cros-Aarteil S."/>
            <person name="Calhoun S."/>
            <person name="Haridas S."/>
            <person name="Kuo A."/>
            <person name="Mondo S."/>
            <person name="Pangilinan J."/>
            <person name="Riley R."/>
            <person name="Labutti K."/>
            <person name="Andreopoulos B."/>
            <person name="Lipzen A."/>
            <person name="Chen C."/>
            <person name="Yanf M."/>
            <person name="Daum C."/>
            <person name="Ng V."/>
            <person name="Clum A."/>
            <person name="Ohm R."/>
            <person name="Martin F."/>
            <person name="Silar P."/>
            <person name="Natvig D."/>
            <person name="Lalanne C."/>
            <person name="Gautier V."/>
            <person name="Ament-Velasquez S.L."/>
            <person name="Kruys A."/>
            <person name="Hutchinson M.I."/>
            <person name="Powell A.J."/>
            <person name="Barry K."/>
            <person name="Miller A.N."/>
            <person name="Grigoriev I.V."/>
            <person name="Debuchy R."/>
            <person name="Gladieux P."/>
            <person name="Thoren M.H."/>
            <person name="Johannesson H."/>
        </authorList>
    </citation>
    <scope>NUCLEOTIDE SEQUENCE</scope>
    <source>
        <strain evidence="3">CBS 315.58</strain>
    </source>
</reference>
<accession>A0AAN7ASP7</accession>
<feature type="transmembrane region" description="Helical" evidence="2">
    <location>
        <begin position="785"/>
        <end position="803"/>
    </location>
</feature>
<keyword evidence="4" id="KW-1185">Reference proteome</keyword>
<comment type="caution">
    <text evidence="3">The sequence shown here is derived from an EMBL/GenBank/DDBJ whole genome shotgun (WGS) entry which is preliminary data.</text>
</comment>
<proteinExistence type="predicted"/>
<feature type="region of interest" description="Disordered" evidence="1">
    <location>
        <begin position="357"/>
        <end position="388"/>
    </location>
</feature>
<protein>
    <submittedName>
        <fullName evidence="3">Uncharacterized protein</fullName>
    </submittedName>
</protein>
<dbReference type="Proteomes" id="UP001303160">
    <property type="component" value="Unassembled WGS sequence"/>
</dbReference>
<keyword evidence="2" id="KW-0812">Transmembrane</keyword>
<dbReference type="EMBL" id="MU863929">
    <property type="protein sequence ID" value="KAK4199671.1"/>
    <property type="molecule type" value="Genomic_DNA"/>
</dbReference>
<reference evidence="3" key="1">
    <citation type="journal article" date="2023" name="Mol. Phylogenet. Evol.">
        <title>Genome-scale phylogeny and comparative genomics of the fungal order Sordariales.</title>
        <authorList>
            <person name="Hensen N."/>
            <person name="Bonometti L."/>
            <person name="Westerberg I."/>
            <person name="Brannstrom I.O."/>
            <person name="Guillou S."/>
            <person name="Cros-Aarteil S."/>
            <person name="Calhoun S."/>
            <person name="Haridas S."/>
            <person name="Kuo A."/>
            <person name="Mondo S."/>
            <person name="Pangilinan J."/>
            <person name="Riley R."/>
            <person name="LaButti K."/>
            <person name="Andreopoulos B."/>
            <person name="Lipzen A."/>
            <person name="Chen C."/>
            <person name="Yan M."/>
            <person name="Daum C."/>
            <person name="Ng V."/>
            <person name="Clum A."/>
            <person name="Steindorff A."/>
            <person name="Ohm R.A."/>
            <person name="Martin F."/>
            <person name="Silar P."/>
            <person name="Natvig D.O."/>
            <person name="Lalanne C."/>
            <person name="Gautier V."/>
            <person name="Ament-Velasquez S.L."/>
            <person name="Kruys A."/>
            <person name="Hutchinson M.I."/>
            <person name="Powell A.J."/>
            <person name="Barry K."/>
            <person name="Miller A.N."/>
            <person name="Grigoriev I.V."/>
            <person name="Debuchy R."/>
            <person name="Gladieux P."/>
            <person name="Hiltunen Thoren M."/>
            <person name="Johannesson H."/>
        </authorList>
    </citation>
    <scope>NUCLEOTIDE SEQUENCE</scope>
    <source>
        <strain evidence="3">CBS 315.58</strain>
    </source>
</reference>
<feature type="compositionally biased region" description="Polar residues" evidence="1">
    <location>
        <begin position="371"/>
        <end position="387"/>
    </location>
</feature>
<keyword evidence="2" id="KW-0472">Membrane</keyword>
<dbReference type="AlphaFoldDB" id="A0AAN7ASP7"/>
<gene>
    <name evidence="3" type="ORF">QBC40DRAFT_297354</name>
</gene>
<keyword evidence="2" id="KW-1133">Transmembrane helix</keyword>
<evidence type="ECO:0000256" key="1">
    <source>
        <dbReference type="SAM" id="MobiDB-lite"/>
    </source>
</evidence>
<organism evidence="3 4">
    <name type="scientific">Triangularia verruculosa</name>
    <dbReference type="NCBI Taxonomy" id="2587418"/>
    <lineage>
        <taxon>Eukaryota</taxon>
        <taxon>Fungi</taxon>
        <taxon>Dikarya</taxon>
        <taxon>Ascomycota</taxon>
        <taxon>Pezizomycotina</taxon>
        <taxon>Sordariomycetes</taxon>
        <taxon>Sordariomycetidae</taxon>
        <taxon>Sordariales</taxon>
        <taxon>Podosporaceae</taxon>
        <taxon>Triangularia</taxon>
    </lineage>
</organism>
<evidence type="ECO:0000256" key="2">
    <source>
        <dbReference type="SAM" id="Phobius"/>
    </source>
</evidence>
<evidence type="ECO:0000313" key="3">
    <source>
        <dbReference type="EMBL" id="KAK4199671.1"/>
    </source>
</evidence>
<sequence>MPATPLVISELLQGTDRRGRGGGPRQGSKSRTSQSLRWEGMESQPGRAAPESRTDSHQAPTSYLPSAAEIDGGGVWTSVILIRRREMRRNQARSRHTGRTVVPSPRLPYLSTTGSLLPFKFDIFGPRTEGTTNMSSRRGDNMHKADLQDMHPSETLHDRASTDCRVSAPRSPPKFFSSALEESGCADMHLLQPAVTTSTGGPIVYRLTQQHHLPQHPPSSCCVKSGGFCLGLTAIMSFIDDAIVLGGYTSCCPHLAEHPGQRGHYRADPDSRRGGRGLLEDLPPYRFYLISPPSQNFRSTAIGPAGPSPRNQTLTPAAVSGLSVIPMPEERGQLSRKRGACNLKAPDKYDQVLDKQHWLDDPTPPRPRIPHQSSGARRSESQKSANGSGRWCLSRLDAGYTARTSTIGLSTQISSSQLTRICAAGVRPTISLLAPCRQVQAANPCAANPHLNSRSPPKVRTNCGRGMRFRDGGGPPWYIQSMGHRDARATRGGGGILTTNNRPRFSLLTETQPPQVEVEIKYVEHRAAHPTPEGLSAEEHAVTCLTSMSHSSKIRRRDASVTCLWRNRRSLRTERAPGSLGDVPSRVRLEVPGVDFALVAPSARLQLVVWGNHSALAMEIASMILSRLGAWHPWLIRLDSTQPPHQSSHFPSSEAVQTASRGYLRRMRVPFEEMVRLGKSPKESEHKESIKTALFVERRILLMAMKWMPLSVVSWGNLAFLHRGTAHWSGLVSSRLVSRSLGWARLVLSLIDVNRAKTEWNTSLIGGRSTSPICILGSSGSMQGSFPQLLIFLVFAGVVITVFQKKSLGTNIYHTCCYHSRQGSLSLNMVPQSSVSTT</sequence>
<name>A0AAN7ASP7_9PEZI</name>
<feature type="region of interest" description="Disordered" evidence="1">
    <location>
        <begin position="1"/>
        <end position="68"/>
    </location>
</feature>
<evidence type="ECO:0000313" key="4">
    <source>
        <dbReference type="Proteomes" id="UP001303160"/>
    </source>
</evidence>